<protein>
    <submittedName>
        <fullName evidence="2">Predicted protein</fullName>
    </submittedName>
</protein>
<dbReference type="EMBL" id="DS545457">
    <property type="protein sequence ID" value="EDQ49158.1"/>
    <property type="molecule type" value="Genomic_DNA"/>
</dbReference>
<proteinExistence type="predicted"/>
<dbReference type="InterPro" id="IPR028033">
    <property type="entry name" value="DUF4462"/>
</dbReference>
<reference evidence="2" key="1">
    <citation type="journal article" date="2008" name="Science">
        <title>The Physcomitrella genome reveals evolutionary insights into the conquest of land by plants.</title>
        <authorList>
            <person name="Rensing S."/>
            <person name="Lang D."/>
            <person name="Zimmer A."/>
            <person name="Terry A."/>
            <person name="Salamov A."/>
            <person name="Shapiro H."/>
            <person name="Nishiyama T."/>
            <person name="Perroud P.-F."/>
            <person name="Lindquist E."/>
            <person name="Kamisugi Y."/>
            <person name="Tanahashi T."/>
            <person name="Sakakibara K."/>
            <person name="Fujita T."/>
            <person name="Oishi K."/>
            <person name="Shin-I T."/>
            <person name="Kuroki Y."/>
            <person name="Toyoda A."/>
            <person name="Suzuki Y."/>
            <person name="Hashimoto A."/>
            <person name="Yamaguchi K."/>
            <person name="Sugano A."/>
            <person name="Kohara Y."/>
            <person name="Fujiyama A."/>
            <person name="Anterola A."/>
            <person name="Aoki S."/>
            <person name="Ashton N."/>
            <person name="Barbazuk W.B."/>
            <person name="Barker E."/>
            <person name="Bennetzen J."/>
            <person name="Bezanilla M."/>
            <person name="Blankenship R."/>
            <person name="Cho S.H."/>
            <person name="Dutcher S."/>
            <person name="Estelle M."/>
            <person name="Fawcett J.A."/>
            <person name="Gundlach H."/>
            <person name="Hanada K."/>
            <person name="Heyl A."/>
            <person name="Hicks K.A."/>
            <person name="Hugh J."/>
            <person name="Lohr M."/>
            <person name="Mayer K."/>
            <person name="Melkozernov A."/>
            <person name="Murata T."/>
            <person name="Nelson D."/>
            <person name="Pils B."/>
            <person name="Prigge M."/>
            <person name="Reiss B."/>
            <person name="Renner T."/>
            <person name="Rombauts S."/>
            <person name="Rushton P."/>
            <person name="Sanderfoot A."/>
            <person name="Schween G."/>
            <person name="Shiu S.-H."/>
            <person name="Stueber K."/>
            <person name="Theodoulou F.L."/>
            <person name="Tu H."/>
            <person name="Van de Peer Y."/>
            <person name="Verrier P.J."/>
            <person name="Waters E."/>
            <person name="Wood A."/>
            <person name="Yang L."/>
            <person name="Cove D."/>
            <person name="Cuming A."/>
            <person name="Hasebe M."/>
            <person name="Lucas S."/>
            <person name="Mishler D.B."/>
            <person name="Reski R."/>
            <person name="Grigoriev I."/>
            <person name="Quatrano R.S."/>
            <person name="Boore J.L."/>
        </authorList>
    </citation>
    <scope>NUCLEOTIDE SEQUENCE [LARGE SCALE GENOMIC DNA]</scope>
</reference>
<evidence type="ECO:0000313" key="2">
    <source>
        <dbReference type="EMBL" id="EDQ49158.1"/>
    </source>
</evidence>
<feature type="domain" description="DUF4462" evidence="1">
    <location>
        <begin position="77"/>
        <end position="104"/>
    </location>
</feature>
<name>A9U597_PHYPA</name>
<feature type="domain" description="DUF4462" evidence="1">
    <location>
        <begin position="49"/>
        <end position="75"/>
    </location>
</feature>
<dbReference type="AlphaFoldDB" id="A9U597"/>
<sequence length="194" mass="21156">MAQVVMTRGRSGGGYDGSPRARVTACYVGGVNTSATYGTFELDANADNTQSRFNWNRVPRAGPVGIGCQEQVQLELVAKSRFNWNRLSRAGLVGIVCQEQVQLESGVESRSCWNWLPRADSIGIGCQEQGGGTGGGLGNVYRSVSPLYLLHIFSDRVLTPPYRTFYNMYFNVGSTGAGRAQRLSNAVKLQQQQH</sequence>
<evidence type="ECO:0000259" key="1">
    <source>
        <dbReference type="Pfam" id="PF14692"/>
    </source>
</evidence>
<feature type="domain" description="DUF4462" evidence="1">
    <location>
        <begin position="108"/>
        <end position="129"/>
    </location>
</feature>
<organism>
    <name type="scientific">Physcomitrium patens</name>
    <name type="common">Spreading-leaved earth moss</name>
    <name type="synonym">Physcomitrella patens</name>
    <dbReference type="NCBI Taxonomy" id="3218"/>
    <lineage>
        <taxon>Eukaryota</taxon>
        <taxon>Viridiplantae</taxon>
        <taxon>Streptophyta</taxon>
        <taxon>Embryophyta</taxon>
        <taxon>Bryophyta</taxon>
        <taxon>Bryophytina</taxon>
        <taxon>Bryopsida</taxon>
        <taxon>Funariidae</taxon>
        <taxon>Funariales</taxon>
        <taxon>Funariaceae</taxon>
        <taxon>Physcomitrium</taxon>
    </lineage>
</organism>
<accession>A9U597</accession>
<dbReference type="Pfam" id="PF14692">
    <property type="entry name" value="DUF4462"/>
    <property type="match status" value="3"/>
</dbReference>
<dbReference type="HOGENOM" id="CLU_2363591_0_0_1"/>
<gene>
    <name evidence="2" type="ORF">PHYPADRAFT_102522</name>
</gene>